<sequence length="165" mass="17556">MSASPAAAGGASTDARQFFQWLSYLQYPALLVAFAYAARPLFTGMEGMLDAYNNALLYAGVGVGMSSLQDPAKTQNKMSKKVWQDPHKGRLMLWLISAQALLPIVLGLVGAALATNTALSQLALGLVAFGLGMIGLLKTAIEMREHHRLDKQSPRPIDTAPEAGA</sequence>
<protein>
    <recommendedName>
        <fullName evidence="4">Transmembrane protein</fullName>
    </recommendedName>
</protein>
<evidence type="ECO:0008006" key="4">
    <source>
        <dbReference type="Google" id="ProtNLM"/>
    </source>
</evidence>
<proteinExistence type="predicted"/>
<gene>
    <name evidence="2" type="ORF">ABB27_10870</name>
</gene>
<evidence type="ECO:0000313" key="2">
    <source>
        <dbReference type="EMBL" id="KRG67161.1"/>
    </source>
</evidence>
<feature type="transmembrane region" description="Helical" evidence="1">
    <location>
        <begin position="91"/>
        <end position="113"/>
    </location>
</feature>
<dbReference type="RefSeq" id="WP_057628718.1">
    <property type="nucleotide sequence ID" value="NZ_LDJJ01000034.1"/>
</dbReference>
<evidence type="ECO:0000313" key="3">
    <source>
        <dbReference type="Proteomes" id="UP000051863"/>
    </source>
</evidence>
<keyword evidence="3" id="KW-1185">Reference proteome</keyword>
<reference evidence="2 3" key="1">
    <citation type="submission" date="2015-05" db="EMBL/GenBank/DDBJ databases">
        <title>Genome sequencing and analysis of members of genus Stenotrophomonas.</title>
        <authorList>
            <person name="Patil P.P."/>
            <person name="Midha S."/>
            <person name="Patil P.B."/>
        </authorList>
    </citation>
    <scope>NUCLEOTIDE SEQUENCE [LARGE SCALE GENOMIC DNA]</scope>
    <source>
        <strain evidence="2 3">DSM 18941</strain>
    </source>
</reference>
<feature type="transmembrane region" description="Helical" evidence="1">
    <location>
        <begin position="119"/>
        <end position="141"/>
    </location>
</feature>
<accession>A0A0R0CC27</accession>
<name>A0A0R0CC27_9GAMM</name>
<dbReference type="AlphaFoldDB" id="A0A0R0CC27"/>
<dbReference type="Proteomes" id="UP000051863">
    <property type="component" value="Unassembled WGS sequence"/>
</dbReference>
<dbReference type="PATRIC" id="fig|405446.3.peg.1668"/>
<feature type="transmembrane region" description="Helical" evidence="1">
    <location>
        <begin position="21"/>
        <end position="39"/>
    </location>
</feature>
<dbReference type="EMBL" id="LDJJ01000034">
    <property type="protein sequence ID" value="KRG67161.1"/>
    <property type="molecule type" value="Genomic_DNA"/>
</dbReference>
<dbReference type="OrthoDB" id="982062at2"/>
<evidence type="ECO:0000256" key="1">
    <source>
        <dbReference type="SAM" id="Phobius"/>
    </source>
</evidence>
<keyword evidence="1" id="KW-1133">Transmembrane helix</keyword>
<comment type="caution">
    <text evidence="2">The sequence shown here is derived from an EMBL/GenBank/DDBJ whole genome shotgun (WGS) entry which is preliminary data.</text>
</comment>
<keyword evidence="1" id="KW-0812">Transmembrane</keyword>
<organism evidence="2 3">
    <name type="scientific">Stenotrophomonas terrae</name>
    <dbReference type="NCBI Taxonomy" id="405446"/>
    <lineage>
        <taxon>Bacteria</taxon>
        <taxon>Pseudomonadati</taxon>
        <taxon>Pseudomonadota</taxon>
        <taxon>Gammaproteobacteria</taxon>
        <taxon>Lysobacterales</taxon>
        <taxon>Lysobacteraceae</taxon>
        <taxon>Stenotrophomonas</taxon>
    </lineage>
</organism>
<keyword evidence="1" id="KW-0472">Membrane</keyword>